<name>A0AAD4NYE1_PERFH</name>
<evidence type="ECO:0000256" key="1">
    <source>
        <dbReference type="ARBA" id="ARBA00007692"/>
    </source>
</evidence>
<comment type="similarity">
    <text evidence="1">Belongs to the mTERF family.</text>
</comment>
<keyword evidence="3" id="KW-0809">Transit peptide</keyword>
<accession>A0AAD4NYE1</accession>
<evidence type="ECO:0000256" key="2">
    <source>
        <dbReference type="ARBA" id="ARBA00022472"/>
    </source>
</evidence>
<dbReference type="EMBL" id="SDAM02029540">
    <property type="protein sequence ID" value="KAH6756746.1"/>
    <property type="molecule type" value="Genomic_DNA"/>
</dbReference>
<organism evidence="4 5">
    <name type="scientific">Perilla frutescens var. hirtella</name>
    <name type="common">Perilla citriodora</name>
    <name type="synonym">Perilla setoyensis</name>
    <dbReference type="NCBI Taxonomy" id="608512"/>
    <lineage>
        <taxon>Eukaryota</taxon>
        <taxon>Viridiplantae</taxon>
        <taxon>Streptophyta</taxon>
        <taxon>Embryophyta</taxon>
        <taxon>Tracheophyta</taxon>
        <taxon>Spermatophyta</taxon>
        <taxon>Magnoliopsida</taxon>
        <taxon>eudicotyledons</taxon>
        <taxon>Gunneridae</taxon>
        <taxon>Pentapetalae</taxon>
        <taxon>asterids</taxon>
        <taxon>lamiids</taxon>
        <taxon>Lamiales</taxon>
        <taxon>Lamiaceae</taxon>
        <taxon>Nepetoideae</taxon>
        <taxon>Elsholtzieae</taxon>
        <taxon>Perilla</taxon>
    </lineage>
</organism>
<protein>
    <recommendedName>
        <fullName evidence="6">mTERF protein</fullName>
    </recommendedName>
</protein>
<dbReference type="FunFam" id="1.25.70.10:FF:000001">
    <property type="entry name" value="Mitochondrial transcription termination factor-like"/>
    <property type="match status" value="1"/>
</dbReference>
<sequence>MVALVRTDLTFLVLNRTSNYVNVWRSPFSLRFFSAATIFDILRNKYDFPRALASRAASELTRSKNPEKAEAVLSFFESSGFSNAQLQKILKYQPRFLSSSLDDTIRPKIKFFQDEGFSSADITKIISSNPRILKSSLNNSIIPSLAVMKGLLGSNIAVAKVVRAQPSFVSWNMKTTVVPNVEFLKSCGVPMDRIRLAFRSCPTSFQAKPEVMSRSADKAKSMGIDAASNAFVYAVSTIISFSNESWELKLQGFRDMGFSDSDISTMFRKAPSVFCVSMEKIKKIKELLLATGKFNILSIANYPTSLTYSFEKRYEPRLRVLTLLEKRKLIKCWPTLPTISQTPDDEFFELFIRPYSNKVSDVYFRNRYVGCKKGVKHALEA</sequence>
<evidence type="ECO:0008006" key="6">
    <source>
        <dbReference type="Google" id="ProtNLM"/>
    </source>
</evidence>
<keyword evidence="2" id="KW-0804">Transcription</keyword>
<proteinExistence type="inferred from homology"/>
<keyword evidence="5" id="KW-1185">Reference proteome</keyword>
<dbReference type="InterPro" id="IPR038538">
    <property type="entry name" value="MTERF_sf"/>
</dbReference>
<reference evidence="4 5" key="1">
    <citation type="journal article" date="2021" name="Nat. Commun.">
        <title>Incipient diploidization of the medicinal plant Perilla within 10,000 years.</title>
        <authorList>
            <person name="Zhang Y."/>
            <person name="Shen Q."/>
            <person name="Leng L."/>
            <person name="Zhang D."/>
            <person name="Chen S."/>
            <person name="Shi Y."/>
            <person name="Ning Z."/>
            <person name="Chen S."/>
        </authorList>
    </citation>
    <scope>NUCLEOTIDE SEQUENCE [LARGE SCALE GENOMIC DNA]</scope>
    <source>
        <strain evidence="5">cv. PC099</strain>
    </source>
</reference>
<keyword evidence="2" id="KW-0806">Transcription termination</keyword>
<evidence type="ECO:0000256" key="3">
    <source>
        <dbReference type="ARBA" id="ARBA00022946"/>
    </source>
</evidence>
<dbReference type="PANTHER" id="PTHR13068">
    <property type="entry name" value="CGI-12 PROTEIN-RELATED"/>
    <property type="match status" value="1"/>
</dbReference>
<dbReference type="Proteomes" id="UP001190926">
    <property type="component" value="Unassembled WGS sequence"/>
</dbReference>
<comment type="caution">
    <text evidence="4">The sequence shown here is derived from an EMBL/GenBank/DDBJ whole genome shotgun (WGS) entry which is preliminary data.</text>
</comment>
<dbReference type="GO" id="GO:0003676">
    <property type="term" value="F:nucleic acid binding"/>
    <property type="evidence" value="ECO:0007669"/>
    <property type="project" value="InterPro"/>
</dbReference>
<dbReference type="SMART" id="SM00733">
    <property type="entry name" value="Mterf"/>
    <property type="match status" value="7"/>
</dbReference>
<dbReference type="GO" id="GO:0006353">
    <property type="term" value="P:DNA-templated transcription termination"/>
    <property type="evidence" value="ECO:0007669"/>
    <property type="project" value="UniProtKB-KW"/>
</dbReference>
<dbReference type="Pfam" id="PF02536">
    <property type="entry name" value="mTERF"/>
    <property type="match status" value="1"/>
</dbReference>
<dbReference type="InterPro" id="IPR003690">
    <property type="entry name" value="MTERF"/>
</dbReference>
<evidence type="ECO:0000313" key="4">
    <source>
        <dbReference type="EMBL" id="KAH6756746.1"/>
    </source>
</evidence>
<evidence type="ECO:0000313" key="5">
    <source>
        <dbReference type="Proteomes" id="UP001190926"/>
    </source>
</evidence>
<dbReference type="PANTHER" id="PTHR13068:SF130">
    <property type="entry name" value="TRANSCRIPTION TERMINATION FACTOR MTERF6, CHLOROPLASTIC_MITOCHONDRIAL-LIKE"/>
    <property type="match status" value="1"/>
</dbReference>
<dbReference type="Gene3D" id="1.25.70.10">
    <property type="entry name" value="Transcription termination factor 3, mitochondrial"/>
    <property type="match status" value="1"/>
</dbReference>
<gene>
    <name evidence="4" type="ORF">C2S53_000836</name>
</gene>
<keyword evidence="2" id="KW-0805">Transcription regulation</keyword>
<dbReference type="AlphaFoldDB" id="A0AAD4NYE1"/>